<accession>A0ACB8XFI6</accession>
<reference evidence="2" key="1">
    <citation type="journal article" date="2022" name="Mol. Ecol. Resour.">
        <title>The genomes of chicory, endive, great burdock and yacon provide insights into Asteraceae palaeo-polyploidization history and plant inulin production.</title>
        <authorList>
            <person name="Fan W."/>
            <person name="Wang S."/>
            <person name="Wang H."/>
            <person name="Wang A."/>
            <person name="Jiang F."/>
            <person name="Liu H."/>
            <person name="Zhao H."/>
            <person name="Xu D."/>
            <person name="Zhang Y."/>
        </authorList>
    </citation>
    <scope>NUCLEOTIDE SEQUENCE [LARGE SCALE GENOMIC DNA]</scope>
    <source>
        <strain evidence="2">cv. Niubang</strain>
    </source>
</reference>
<name>A0ACB8XFI6_ARCLA</name>
<dbReference type="Proteomes" id="UP001055879">
    <property type="component" value="Linkage Group LG18"/>
</dbReference>
<evidence type="ECO:0000313" key="2">
    <source>
        <dbReference type="Proteomes" id="UP001055879"/>
    </source>
</evidence>
<sequence length="112" mass="12843">MILINWSLWWSFDYGDEFKRERPRGWPGDLDLILNALNLLPLPQRTGDGDGTTGVEDGGSDVNVYRCRNHLLPFSAFFFLHHHHCGHRVFSQGVEPIGKNIRESRAKEARPS</sequence>
<comment type="caution">
    <text evidence="1">The sequence shown here is derived from an EMBL/GenBank/DDBJ whole genome shotgun (WGS) entry which is preliminary data.</text>
</comment>
<dbReference type="EMBL" id="CM042064">
    <property type="protein sequence ID" value="KAI3665758.1"/>
    <property type="molecule type" value="Genomic_DNA"/>
</dbReference>
<gene>
    <name evidence="1" type="ORF">L6452_44388</name>
</gene>
<organism evidence="1 2">
    <name type="scientific">Arctium lappa</name>
    <name type="common">Greater burdock</name>
    <name type="synonym">Lappa major</name>
    <dbReference type="NCBI Taxonomy" id="4217"/>
    <lineage>
        <taxon>Eukaryota</taxon>
        <taxon>Viridiplantae</taxon>
        <taxon>Streptophyta</taxon>
        <taxon>Embryophyta</taxon>
        <taxon>Tracheophyta</taxon>
        <taxon>Spermatophyta</taxon>
        <taxon>Magnoliopsida</taxon>
        <taxon>eudicotyledons</taxon>
        <taxon>Gunneridae</taxon>
        <taxon>Pentapetalae</taxon>
        <taxon>asterids</taxon>
        <taxon>campanulids</taxon>
        <taxon>Asterales</taxon>
        <taxon>Asteraceae</taxon>
        <taxon>Carduoideae</taxon>
        <taxon>Cardueae</taxon>
        <taxon>Arctiinae</taxon>
        <taxon>Arctium</taxon>
    </lineage>
</organism>
<protein>
    <submittedName>
        <fullName evidence="1">Uncharacterized protein</fullName>
    </submittedName>
</protein>
<reference evidence="1 2" key="2">
    <citation type="journal article" date="2022" name="Mol. Ecol. Resour.">
        <title>The genomes of chicory, endive, great burdock and yacon provide insights into Asteraceae paleo-polyploidization history and plant inulin production.</title>
        <authorList>
            <person name="Fan W."/>
            <person name="Wang S."/>
            <person name="Wang H."/>
            <person name="Wang A."/>
            <person name="Jiang F."/>
            <person name="Liu H."/>
            <person name="Zhao H."/>
            <person name="Xu D."/>
            <person name="Zhang Y."/>
        </authorList>
    </citation>
    <scope>NUCLEOTIDE SEQUENCE [LARGE SCALE GENOMIC DNA]</scope>
    <source>
        <strain evidence="2">cv. Niubang</strain>
    </source>
</reference>
<evidence type="ECO:0000313" key="1">
    <source>
        <dbReference type="EMBL" id="KAI3665758.1"/>
    </source>
</evidence>
<proteinExistence type="predicted"/>
<keyword evidence="2" id="KW-1185">Reference proteome</keyword>